<dbReference type="OrthoDB" id="2530165at2759"/>
<feature type="coiled-coil region" evidence="1">
    <location>
        <begin position="423"/>
        <end position="517"/>
    </location>
</feature>
<feature type="compositionally biased region" description="Acidic residues" evidence="2">
    <location>
        <begin position="238"/>
        <end position="257"/>
    </location>
</feature>
<dbReference type="Proteomes" id="UP000030108">
    <property type="component" value="Unassembled WGS sequence"/>
</dbReference>
<reference evidence="4" key="1">
    <citation type="journal article" date="2014" name="Genome Announc.">
        <title>Draft genome sequence of the plant-pathogenic soil fungus Rhizoctonia solani anastomosis group 3 strain Rhs1AP.</title>
        <authorList>
            <person name="Cubeta M.A."/>
            <person name="Thomas E."/>
            <person name="Dean R.A."/>
            <person name="Jabaji S."/>
            <person name="Neate S.M."/>
            <person name="Tavantzis S."/>
            <person name="Toda T."/>
            <person name="Vilgalys R."/>
            <person name="Bharathan N."/>
            <person name="Fedorova-Abrams N."/>
            <person name="Pakala S.B."/>
            <person name="Pakala S.M."/>
            <person name="Zafar N."/>
            <person name="Joardar V."/>
            <person name="Losada L."/>
            <person name="Nierman W.C."/>
        </authorList>
    </citation>
    <scope>NUCLEOTIDE SEQUENCE [LARGE SCALE GENOMIC DNA]</scope>
    <source>
        <strain evidence="4">AG-3</strain>
    </source>
</reference>
<evidence type="ECO:0000313" key="4">
    <source>
        <dbReference type="Proteomes" id="UP000030108"/>
    </source>
</evidence>
<name>X8J020_9AGAM</name>
<dbReference type="AlphaFoldDB" id="X8J020"/>
<evidence type="ECO:0000313" key="3">
    <source>
        <dbReference type="EMBL" id="EUC55360.1"/>
    </source>
</evidence>
<keyword evidence="1" id="KW-0175">Coiled coil</keyword>
<feature type="compositionally biased region" description="Basic residues" evidence="2">
    <location>
        <begin position="30"/>
        <end position="40"/>
    </location>
</feature>
<sequence length="703" mass="77554">MSDSVDDEFATLKPSLRRVIDTAFLKLSRRAHGTRTLQKKPRLEEPGSDEDGGFVKDNQDEQEVSEEEHASIPLSMVPTGLQMLDLPPDDEDVINVFRNAATGWESRPGASRRRGSESDNEVPLDKDAGLSVLREDWRAVCAVLLGQKQDDEEEDKEEERPKKRMKNSMRKPEQEQPERRMTRGQARAAVKHTGPTKKNIGTEDSDEEGGGFLVEDEGGSVLGSDDEQGGFLPPSDQEMGDAQDGSDSDRYSDDDDASSVSEFGAPTEPKPTRSRTQKDELDADVDMDDDWENDIPRSLTVRQLKEAKLAFALFFPGVDANDPGLDTRRLGTKEVQQAAKALKENLSLNDIIEMLNMFSSAPDDLTMIALRHWLGKTGAPSCTYANKCCAAVRSDNAKLRELALDLEARLLTVLTASDTDASLQRALDENALQQMLIEQLQAQLVTRSNLVTAAAVAHPADYTALQERVSQLEAKLADSQDQLAKKVEELDRSKAHITALQQQREQLVLELEQVEDGFQAEVEKLHGDLQSWKIDLSLDSSENGTVRGAPVLCPLPPPKYTEPYVTRGTRAPSVTSTDSPAGALFEASLERTKAATRIWALEDEVERVRIERDSLRRRLGAGRASLIQLKRQASEVRMTGGKGPILVNVGRGLRSESQLTLGRKLGGRKGSNMQLNMLVRLPVHGEPLTPETSDDSASLDMKM</sequence>
<proteinExistence type="predicted"/>
<feature type="compositionally biased region" description="Acidic residues" evidence="2">
    <location>
        <begin position="281"/>
        <end position="291"/>
    </location>
</feature>
<feature type="compositionally biased region" description="Acidic residues" evidence="2">
    <location>
        <begin position="203"/>
        <end position="228"/>
    </location>
</feature>
<feature type="region of interest" description="Disordered" evidence="2">
    <location>
        <begin position="100"/>
        <end position="130"/>
    </location>
</feature>
<protein>
    <submittedName>
        <fullName evidence="3">Filament domain protein, putative</fullName>
    </submittedName>
</protein>
<gene>
    <name evidence="3" type="ORF">RSOL_112260</name>
</gene>
<organism evidence="3 4">
    <name type="scientific">Rhizoctonia solani AG-3 Rhs1AP</name>
    <dbReference type="NCBI Taxonomy" id="1086054"/>
    <lineage>
        <taxon>Eukaryota</taxon>
        <taxon>Fungi</taxon>
        <taxon>Dikarya</taxon>
        <taxon>Basidiomycota</taxon>
        <taxon>Agaricomycotina</taxon>
        <taxon>Agaricomycetes</taxon>
        <taxon>Cantharellales</taxon>
        <taxon>Ceratobasidiaceae</taxon>
        <taxon>Rhizoctonia</taxon>
    </lineage>
</organism>
<dbReference type="EMBL" id="JATN01000322">
    <property type="protein sequence ID" value="EUC55360.1"/>
    <property type="molecule type" value="Genomic_DNA"/>
</dbReference>
<feature type="compositionally biased region" description="Basic and acidic residues" evidence="2">
    <location>
        <begin position="170"/>
        <end position="181"/>
    </location>
</feature>
<evidence type="ECO:0000256" key="1">
    <source>
        <dbReference type="SAM" id="Coils"/>
    </source>
</evidence>
<comment type="caution">
    <text evidence="3">The sequence shown here is derived from an EMBL/GenBank/DDBJ whole genome shotgun (WGS) entry which is preliminary data.</text>
</comment>
<feature type="region of interest" description="Disordered" evidence="2">
    <location>
        <begin position="145"/>
        <end position="291"/>
    </location>
</feature>
<accession>X8J020</accession>
<feature type="region of interest" description="Disordered" evidence="2">
    <location>
        <begin position="30"/>
        <end position="76"/>
    </location>
</feature>
<evidence type="ECO:0000256" key="2">
    <source>
        <dbReference type="SAM" id="MobiDB-lite"/>
    </source>
</evidence>